<keyword evidence="6" id="KW-0902">Two-component regulatory system</keyword>
<accession>A0A250IJJ1</accession>
<reference evidence="10 11" key="1">
    <citation type="submission" date="2017-06" db="EMBL/GenBank/DDBJ databases">
        <authorList>
            <person name="Kim H.J."/>
            <person name="Triplett B.A."/>
        </authorList>
    </citation>
    <scope>NUCLEOTIDE SEQUENCE [LARGE SCALE GENOMIC DNA]</scope>
    <source>
        <strain evidence="10 11">DSM 14713</strain>
    </source>
</reference>
<keyword evidence="5 10" id="KW-0418">Kinase</keyword>
<dbReference type="Gene3D" id="1.10.287.130">
    <property type="match status" value="1"/>
</dbReference>
<dbReference type="InterPro" id="IPR004358">
    <property type="entry name" value="Sig_transdc_His_kin-like_C"/>
</dbReference>
<keyword evidence="11" id="KW-1185">Reference proteome</keyword>
<dbReference type="Pfam" id="PF00512">
    <property type="entry name" value="HisKA"/>
    <property type="match status" value="1"/>
</dbReference>
<evidence type="ECO:0000256" key="5">
    <source>
        <dbReference type="ARBA" id="ARBA00022777"/>
    </source>
</evidence>
<gene>
    <name evidence="10" type="ORF">MEBOL_004842</name>
</gene>
<evidence type="ECO:0000256" key="1">
    <source>
        <dbReference type="ARBA" id="ARBA00000085"/>
    </source>
</evidence>
<dbReference type="InterPro" id="IPR003661">
    <property type="entry name" value="HisK_dim/P_dom"/>
</dbReference>
<feature type="transmembrane region" description="Helical" evidence="8">
    <location>
        <begin position="249"/>
        <end position="274"/>
    </location>
</feature>
<keyword evidence="7 8" id="KW-0472">Membrane</keyword>
<dbReference type="InterPro" id="IPR003594">
    <property type="entry name" value="HATPase_dom"/>
</dbReference>
<dbReference type="FunFam" id="3.30.565.10:FF:000006">
    <property type="entry name" value="Sensor histidine kinase WalK"/>
    <property type="match status" value="1"/>
</dbReference>
<dbReference type="GO" id="GO:0000155">
    <property type="term" value="F:phosphorelay sensor kinase activity"/>
    <property type="evidence" value="ECO:0007669"/>
    <property type="project" value="InterPro"/>
</dbReference>
<dbReference type="Gene3D" id="3.30.565.10">
    <property type="entry name" value="Histidine kinase-like ATPase, C-terminal domain"/>
    <property type="match status" value="1"/>
</dbReference>
<keyword evidence="3" id="KW-0597">Phosphoprotein</keyword>
<evidence type="ECO:0000313" key="11">
    <source>
        <dbReference type="Proteomes" id="UP000217289"/>
    </source>
</evidence>
<evidence type="ECO:0000256" key="6">
    <source>
        <dbReference type="ARBA" id="ARBA00023012"/>
    </source>
</evidence>
<protein>
    <recommendedName>
        <fullName evidence="2">histidine kinase</fullName>
        <ecNumber evidence="2">2.7.13.3</ecNumber>
    </recommendedName>
</protein>
<evidence type="ECO:0000256" key="8">
    <source>
        <dbReference type="SAM" id="Phobius"/>
    </source>
</evidence>
<dbReference type="EC" id="2.7.13.3" evidence="2"/>
<evidence type="ECO:0000313" key="10">
    <source>
        <dbReference type="EMBL" id="ATB31380.1"/>
    </source>
</evidence>
<dbReference type="PANTHER" id="PTHR43711">
    <property type="entry name" value="TWO-COMPONENT HISTIDINE KINASE"/>
    <property type="match status" value="1"/>
</dbReference>
<dbReference type="PROSITE" id="PS50109">
    <property type="entry name" value="HIS_KIN"/>
    <property type="match status" value="1"/>
</dbReference>
<dbReference type="AlphaFoldDB" id="A0A250IJJ1"/>
<organism evidence="10 11">
    <name type="scientific">Melittangium boletus DSM 14713</name>
    <dbReference type="NCBI Taxonomy" id="1294270"/>
    <lineage>
        <taxon>Bacteria</taxon>
        <taxon>Pseudomonadati</taxon>
        <taxon>Myxococcota</taxon>
        <taxon>Myxococcia</taxon>
        <taxon>Myxococcales</taxon>
        <taxon>Cystobacterineae</taxon>
        <taxon>Archangiaceae</taxon>
        <taxon>Melittangium</taxon>
    </lineage>
</organism>
<dbReference type="FunFam" id="1.10.287.130:FF:000001">
    <property type="entry name" value="Two-component sensor histidine kinase"/>
    <property type="match status" value="1"/>
</dbReference>
<dbReference type="InterPro" id="IPR050736">
    <property type="entry name" value="Sensor_HK_Regulatory"/>
</dbReference>
<dbReference type="CDD" id="cd00082">
    <property type="entry name" value="HisKA"/>
    <property type="match status" value="1"/>
</dbReference>
<proteinExistence type="predicted"/>
<dbReference type="EMBL" id="CP022163">
    <property type="protein sequence ID" value="ATB31380.1"/>
    <property type="molecule type" value="Genomic_DNA"/>
</dbReference>
<dbReference type="InterPro" id="IPR036097">
    <property type="entry name" value="HisK_dim/P_sf"/>
</dbReference>
<dbReference type="SMART" id="SM00387">
    <property type="entry name" value="HATPase_c"/>
    <property type="match status" value="1"/>
</dbReference>
<keyword evidence="8" id="KW-1133">Transmembrane helix</keyword>
<dbReference type="RefSeq" id="WP_095979717.1">
    <property type="nucleotide sequence ID" value="NZ_CP022163.1"/>
</dbReference>
<dbReference type="OrthoDB" id="9813151at2"/>
<evidence type="ECO:0000259" key="9">
    <source>
        <dbReference type="PROSITE" id="PS50109"/>
    </source>
</evidence>
<dbReference type="KEGG" id="mbd:MEBOL_004842"/>
<dbReference type="PRINTS" id="PR00344">
    <property type="entry name" value="BCTRLSENSOR"/>
</dbReference>
<evidence type="ECO:0000256" key="4">
    <source>
        <dbReference type="ARBA" id="ARBA00022679"/>
    </source>
</evidence>
<dbReference type="Pfam" id="PF02518">
    <property type="entry name" value="HATPase_c"/>
    <property type="match status" value="1"/>
</dbReference>
<dbReference type="InterPro" id="IPR005467">
    <property type="entry name" value="His_kinase_dom"/>
</dbReference>
<dbReference type="SMART" id="SM00388">
    <property type="entry name" value="HisKA"/>
    <property type="match status" value="1"/>
</dbReference>
<dbReference type="CDD" id="cd00075">
    <property type="entry name" value="HATPase"/>
    <property type="match status" value="1"/>
</dbReference>
<comment type="catalytic activity">
    <reaction evidence="1">
        <text>ATP + protein L-histidine = ADP + protein N-phospho-L-histidine.</text>
        <dbReference type="EC" id="2.7.13.3"/>
    </reaction>
</comment>
<keyword evidence="8" id="KW-0812">Transmembrane</keyword>
<dbReference type="Proteomes" id="UP000217289">
    <property type="component" value="Chromosome"/>
</dbReference>
<feature type="domain" description="Histidine kinase" evidence="9">
    <location>
        <begin position="289"/>
        <end position="507"/>
    </location>
</feature>
<dbReference type="SUPFAM" id="SSF47384">
    <property type="entry name" value="Homodimeric domain of signal transducing histidine kinase"/>
    <property type="match status" value="1"/>
</dbReference>
<dbReference type="InterPro" id="IPR036890">
    <property type="entry name" value="HATPase_C_sf"/>
</dbReference>
<dbReference type="SUPFAM" id="SSF55874">
    <property type="entry name" value="ATPase domain of HSP90 chaperone/DNA topoisomerase II/histidine kinase"/>
    <property type="match status" value="1"/>
</dbReference>
<keyword evidence="4" id="KW-0808">Transferase</keyword>
<evidence type="ECO:0000256" key="3">
    <source>
        <dbReference type="ARBA" id="ARBA00022553"/>
    </source>
</evidence>
<evidence type="ECO:0000256" key="7">
    <source>
        <dbReference type="ARBA" id="ARBA00023136"/>
    </source>
</evidence>
<dbReference type="PANTHER" id="PTHR43711:SF1">
    <property type="entry name" value="HISTIDINE KINASE 1"/>
    <property type="match status" value="1"/>
</dbReference>
<evidence type="ECO:0000256" key="2">
    <source>
        <dbReference type="ARBA" id="ARBA00012438"/>
    </source>
</evidence>
<name>A0A250IJJ1_9BACT</name>
<sequence length="508" mass="56391">MATHPPPIILSFRRTFALLIVLVVLPSAGLSGFGVVAIINERAAVEKRLEAAWKGTLEALAEELPAVLRSANFEREEGQWWLVDAEGRRLSTRDSFELEGKQVRTSDTELAAALKAAESSSADFPPGTSLFSLMVGGRATLIAAEPQNGTVYGARVSQEAVETLLTEWAERQLTSSEPVRFVLIARQEPPAGEGLMGRLASEVAQARASALGQPVLAERTLPFPLQDFRLGVVPTGEDPAARASTRNRLVYVVLLALFYLTLTFGVVYTGRVLYREARLSRMKTDFVSLVSHELRTPVTSIRMFIETLALGRVQDPAQTREVLRLLTQETERLSTLIERVLDWSRIESGRKEYNPETLLVTDVVETAVAAFRAQRLEGDLKLSVQVPIPPPPVHVDRVAIAGALLNLLQNAYKYSREDKRISLTVRTVRRWVELTVEDHGVGIARRDHRRIFERFYRVDNLLTRRTEGSGLGLAIARRIVEAHGGHITLQSELGKGSRFTIQLPVEKV</sequence>